<dbReference type="SUPFAM" id="SSF51445">
    <property type="entry name" value="(Trans)glycosidases"/>
    <property type="match status" value="1"/>
</dbReference>
<gene>
    <name evidence="10" type="ORF">QE417_004542</name>
</gene>
<dbReference type="Pfam" id="PF02836">
    <property type="entry name" value="Glyco_hydro_2_C"/>
    <property type="match status" value="1"/>
</dbReference>
<feature type="signal peptide" evidence="4">
    <location>
        <begin position="1"/>
        <end position="20"/>
    </location>
</feature>
<feature type="domain" description="Glycoside hydrolase family 2 immunoglobulin-like beta-sandwich" evidence="5">
    <location>
        <begin position="180"/>
        <end position="284"/>
    </location>
</feature>
<dbReference type="Gene3D" id="2.60.120.260">
    <property type="entry name" value="Galactose-binding domain-like"/>
    <property type="match status" value="1"/>
</dbReference>
<evidence type="ECO:0000259" key="5">
    <source>
        <dbReference type="Pfam" id="PF00703"/>
    </source>
</evidence>
<keyword evidence="3 10" id="KW-0326">Glycosidase</keyword>
<name>A0ABU3H3I6_9SPHI</name>
<comment type="caution">
    <text evidence="10">The sequence shown here is derived from an EMBL/GenBank/DDBJ whole genome shotgun (WGS) entry which is preliminary data.</text>
</comment>
<dbReference type="InterPro" id="IPR036156">
    <property type="entry name" value="Beta-gal/glucu_dom_sf"/>
</dbReference>
<dbReference type="InterPro" id="IPR032311">
    <property type="entry name" value="DUF4982"/>
</dbReference>
<dbReference type="InterPro" id="IPR006101">
    <property type="entry name" value="Glyco_hydro_2"/>
</dbReference>
<feature type="chain" id="PRO_5046511103" evidence="4">
    <location>
        <begin position="21"/>
        <end position="802"/>
    </location>
</feature>
<dbReference type="Pfam" id="PF02837">
    <property type="entry name" value="Glyco_hydro_2_N"/>
    <property type="match status" value="1"/>
</dbReference>
<dbReference type="Proteomes" id="UP001258315">
    <property type="component" value="Unassembled WGS sequence"/>
</dbReference>
<dbReference type="Gene3D" id="3.20.20.80">
    <property type="entry name" value="Glycosidases"/>
    <property type="match status" value="1"/>
</dbReference>
<evidence type="ECO:0000259" key="9">
    <source>
        <dbReference type="Pfam" id="PF18565"/>
    </source>
</evidence>
<feature type="domain" description="DUF4982" evidence="8">
    <location>
        <begin position="627"/>
        <end position="683"/>
    </location>
</feature>
<dbReference type="Gene3D" id="2.60.40.10">
    <property type="entry name" value="Immunoglobulins"/>
    <property type="match status" value="3"/>
</dbReference>
<comment type="similarity">
    <text evidence="1">Belongs to the glycosyl hydrolase 2 family.</text>
</comment>
<dbReference type="InterPro" id="IPR040605">
    <property type="entry name" value="Glyco_hydro2_dom5"/>
</dbReference>
<dbReference type="InterPro" id="IPR006104">
    <property type="entry name" value="Glyco_hydro_2_N"/>
</dbReference>
<dbReference type="InterPro" id="IPR006103">
    <property type="entry name" value="Glyco_hydro_2_cat"/>
</dbReference>
<evidence type="ECO:0000256" key="3">
    <source>
        <dbReference type="ARBA" id="ARBA00023295"/>
    </source>
</evidence>
<evidence type="ECO:0000313" key="10">
    <source>
        <dbReference type="EMBL" id="MDT3405470.1"/>
    </source>
</evidence>
<keyword evidence="2 10" id="KW-0378">Hydrolase</keyword>
<proteinExistence type="inferred from homology"/>
<dbReference type="InterPro" id="IPR051913">
    <property type="entry name" value="GH2_Domain-Containing"/>
</dbReference>
<dbReference type="EMBL" id="JAVLVU010000001">
    <property type="protein sequence ID" value="MDT3405470.1"/>
    <property type="molecule type" value="Genomic_DNA"/>
</dbReference>
<dbReference type="EC" id="3.2.1.23" evidence="10"/>
<dbReference type="RefSeq" id="WP_311954071.1">
    <property type="nucleotide sequence ID" value="NZ_JAVLVU010000001.1"/>
</dbReference>
<dbReference type="InterPro" id="IPR008979">
    <property type="entry name" value="Galactose-bd-like_sf"/>
</dbReference>
<sequence length="802" mass="90812">MKKSPVLLLMLGCWFVQANAQDLKKTFNDGWQFHSGEAAPDQISPQEWKAVQLPHDWAIESPFSEEWASATGYLPGGVGWYQKTFKTQPTWLGKKVFIYFDGVYKNSEVYLNGQLLGKRPNGFIAFKYDLTPYLKEKGDNLLQVKVDHRDFADSRWYTGSGIYRNVYVYEKDKTYIDPWDVAFTTPKVTSDLAEINTSVKITNSLGKKEKLNLQISILDSKGKLVATQLKKFSTAGKTQDLLFKMIMNQPRLWSPESPQLYNLQVSLKRNGKVIDLISQQVGIRSIRFDKDNGFFLNDKEMKIKGVCIHDDAGALGVAVPKEVWARRLDILKEGGVNSVRMGHNPHADYLYDLCDEKGFLVMDEAFDEWEIGKNKWVKGWNVGTPAKNGYHEYFKQWAEADLRNMVLRSRNHPSIFMWSIGNEIDYPNDPYTHEVLNSGNNPQIYGKGYLPDHPPASQMTPIARRLAKAVKQYDTTRPVTAALAGVVMSNEVGLPEELDIVGYNYQEYRYPEDHRKFPNRIIYGSENGMRKNLWDAVDTNRYISAQYLWTGIDYLGEAGKWPQRSNGAGLLDLAGFKKPEYYYRQSLWSATPMVYTVVAPPRTKEQTGNWSQRRGQPTWNWTGYDELTVQGYTNCEEAELFINGQSQGRKKCAEATLKIPAWNVKYAAGSLVIKGYNSGKLVAQSALKTYGEASRINASADKYKIKQGAKGIRHIEIEIADTDNNRVQIAENEILVEVTGNGKLLGLESGSNDSHESYQSNKRRAVRGRLLAFVQLSGNTGQTEVKISAPGLQSKTIILNNN</sequence>
<dbReference type="Pfam" id="PF18565">
    <property type="entry name" value="Glyco_hydro2_C5"/>
    <property type="match status" value="1"/>
</dbReference>
<dbReference type="SUPFAM" id="SSF49303">
    <property type="entry name" value="beta-Galactosidase/glucuronidase domain"/>
    <property type="match status" value="1"/>
</dbReference>
<dbReference type="InterPro" id="IPR006102">
    <property type="entry name" value="Ig-like_GH2"/>
</dbReference>
<keyword evidence="11" id="KW-1185">Reference proteome</keyword>
<dbReference type="SUPFAM" id="SSF49785">
    <property type="entry name" value="Galactose-binding domain-like"/>
    <property type="match status" value="1"/>
</dbReference>
<dbReference type="PANTHER" id="PTHR42732:SF1">
    <property type="entry name" value="BETA-MANNOSIDASE"/>
    <property type="match status" value="1"/>
</dbReference>
<dbReference type="PANTHER" id="PTHR42732">
    <property type="entry name" value="BETA-GALACTOSIDASE"/>
    <property type="match status" value="1"/>
</dbReference>
<protein>
    <submittedName>
        <fullName evidence="10">Beta-galactosidase</fullName>
        <ecNumber evidence="10">3.2.1.23</ecNumber>
    </submittedName>
</protein>
<evidence type="ECO:0000259" key="8">
    <source>
        <dbReference type="Pfam" id="PF16355"/>
    </source>
</evidence>
<dbReference type="Pfam" id="PF00703">
    <property type="entry name" value="Glyco_hydro_2"/>
    <property type="match status" value="1"/>
</dbReference>
<dbReference type="GO" id="GO:0004565">
    <property type="term" value="F:beta-galactosidase activity"/>
    <property type="evidence" value="ECO:0007669"/>
    <property type="project" value="UniProtKB-EC"/>
</dbReference>
<accession>A0ABU3H3I6</accession>
<dbReference type="InterPro" id="IPR017853">
    <property type="entry name" value="GH"/>
</dbReference>
<dbReference type="Pfam" id="PF16355">
    <property type="entry name" value="DUF4982"/>
    <property type="match status" value="1"/>
</dbReference>
<evidence type="ECO:0000256" key="4">
    <source>
        <dbReference type="SAM" id="SignalP"/>
    </source>
</evidence>
<feature type="domain" description="Glycoside hydrolase family 2" evidence="9">
    <location>
        <begin position="696"/>
        <end position="797"/>
    </location>
</feature>
<keyword evidence="4" id="KW-0732">Signal</keyword>
<evidence type="ECO:0000259" key="6">
    <source>
        <dbReference type="Pfam" id="PF02836"/>
    </source>
</evidence>
<feature type="domain" description="Glycoside hydrolase family 2 catalytic" evidence="6">
    <location>
        <begin position="290"/>
        <end position="481"/>
    </location>
</feature>
<feature type="domain" description="Glycosyl hydrolases family 2 sugar binding" evidence="7">
    <location>
        <begin position="77"/>
        <end position="171"/>
    </location>
</feature>
<reference evidence="11" key="1">
    <citation type="submission" date="2023-07" db="EMBL/GenBank/DDBJ databases">
        <title>Functional and genomic diversity of the sorghum phyllosphere microbiome.</title>
        <authorList>
            <person name="Shade A."/>
        </authorList>
    </citation>
    <scope>NUCLEOTIDE SEQUENCE [LARGE SCALE GENOMIC DNA]</scope>
    <source>
        <strain evidence="11">SORGH_AS_0422</strain>
    </source>
</reference>
<dbReference type="InterPro" id="IPR013783">
    <property type="entry name" value="Ig-like_fold"/>
</dbReference>
<evidence type="ECO:0000259" key="7">
    <source>
        <dbReference type="Pfam" id="PF02837"/>
    </source>
</evidence>
<organism evidence="10 11">
    <name type="scientific">Mucilaginibacter terrae</name>
    <dbReference type="NCBI Taxonomy" id="1955052"/>
    <lineage>
        <taxon>Bacteria</taxon>
        <taxon>Pseudomonadati</taxon>
        <taxon>Bacteroidota</taxon>
        <taxon>Sphingobacteriia</taxon>
        <taxon>Sphingobacteriales</taxon>
        <taxon>Sphingobacteriaceae</taxon>
        <taxon>Mucilaginibacter</taxon>
    </lineage>
</organism>
<evidence type="ECO:0000256" key="2">
    <source>
        <dbReference type="ARBA" id="ARBA00022801"/>
    </source>
</evidence>
<dbReference type="PRINTS" id="PR00132">
    <property type="entry name" value="GLHYDRLASE2"/>
</dbReference>
<evidence type="ECO:0000256" key="1">
    <source>
        <dbReference type="ARBA" id="ARBA00007401"/>
    </source>
</evidence>
<evidence type="ECO:0000313" key="11">
    <source>
        <dbReference type="Proteomes" id="UP001258315"/>
    </source>
</evidence>